<evidence type="ECO:0000313" key="2">
    <source>
        <dbReference type="Ensembl" id="ENSCCRP00010006904.1"/>
    </source>
</evidence>
<evidence type="ECO:0000256" key="1">
    <source>
        <dbReference type="SAM" id="MobiDB-lite"/>
    </source>
</evidence>
<reference evidence="2" key="1">
    <citation type="submission" date="2025-08" db="UniProtKB">
        <authorList>
            <consortium name="Ensembl"/>
        </authorList>
    </citation>
    <scope>IDENTIFICATION</scope>
</reference>
<dbReference type="PRINTS" id="PR01076">
    <property type="entry name" value="CALDESMON"/>
</dbReference>
<dbReference type="GO" id="GO:0006936">
    <property type="term" value="P:muscle contraction"/>
    <property type="evidence" value="ECO:0007669"/>
    <property type="project" value="InterPro"/>
</dbReference>
<evidence type="ECO:0000313" key="3">
    <source>
        <dbReference type="Proteomes" id="UP000694427"/>
    </source>
</evidence>
<dbReference type="Pfam" id="PF02029">
    <property type="entry name" value="Caldesmon"/>
    <property type="match status" value="1"/>
</dbReference>
<feature type="region of interest" description="Disordered" evidence="1">
    <location>
        <begin position="256"/>
        <end position="310"/>
    </location>
</feature>
<name>A0A8C1GE77_CYPCA</name>
<dbReference type="AlphaFoldDB" id="A0A8C1GE77"/>
<protein>
    <submittedName>
        <fullName evidence="2">Caldesmon 1b</fullName>
    </submittedName>
</protein>
<dbReference type="GO" id="GO:0015629">
    <property type="term" value="C:actin cytoskeleton"/>
    <property type="evidence" value="ECO:0007669"/>
    <property type="project" value="TreeGrafter"/>
</dbReference>
<feature type="region of interest" description="Disordered" evidence="1">
    <location>
        <begin position="18"/>
        <end position="156"/>
    </location>
</feature>
<feature type="compositionally biased region" description="Basic and acidic residues" evidence="1">
    <location>
        <begin position="256"/>
        <end position="306"/>
    </location>
</feature>
<dbReference type="Proteomes" id="UP000694427">
    <property type="component" value="Unplaced"/>
</dbReference>
<dbReference type="GO" id="GO:0001525">
    <property type="term" value="P:angiogenesis"/>
    <property type="evidence" value="ECO:0007669"/>
    <property type="project" value="TreeGrafter"/>
</dbReference>
<feature type="compositionally biased region" description="Low complexity" evidence="1">
    <location>
        <begin position="46"/>
        <end position="56"/>
    </location>
</feature>
<organism evidence="2 3">
    <name type="scientific">Cyprinus carpio</name>
    <name type="common">Common carp</name>
    <dbReference type="NCBI Taxonomy" id="7962"/>
    <lineage>
        <taxon>Eukaryota</taxon>
        <taxon>Metazoa</taxon>
        <taxon>Chordata</taxon>
        <taxon>Craniata</taxon>
        <taxon>Vertebrata</taxon>
        <taxon>Euteleostomi</taxon>
        <taxon>Actinopterygii</taxon>
        <taxon>Neopterygii</taxon>
        <taxon>Teleostei</taxon>
        <taxon>Ostariophysi</taxon>
        <taxon>Cypriniformes</taxon>
        <taxon>Cyprinidae</taxon>
        <taxon>Cyprininae</taxon>
        <taxon>Cyprinus</taxon>
    </lineage>
</organism>
<proteinExistence type="predicted"/>
<feature type="compositionally biased region" description="Acidic residues" evidence="1">
    <location>
        <begin position="108"/>
        <end position="119"/>
    </location>
</feature>
<dbReference type="GO" id="GO:0017022">
    <property type="term" value="F:myosin binding"/>
    <property type="evidence" value="ECO:0007669"/>
    <property type="project" value="InterPro"/>
</dbReference>
<dbReference type="PANTHER" id="PTHR18949">
    <property type="entry name" value="CALDESMON"/>
    <property type="match status" value="1"/>
</dbReference>
<dbReference type="GO" id="GO:0005516">
    <property type="term" value="F:calmodulin binding"/>
    <property type="evidence" value="ECO:0007669"/>
    <property type="project" value="InterPro"/>
</dbReference>
<keyword evidence="3" id="KW-1185">Reference proteome</keyword>
<feature type="compositionally biased region" description="Basic and acidic residues" evidence="1">
    <location>
        <begin position="69"/>
        <end position="92"/>
    </location>
</feature>
<sequence length="423" mass="49618">MRVFTYMSVSHCVYRMNSHDDDEEAARERRRRARQERLRNMENEESNNTPTETNSSAPAEDDEQALLERIAKREEWRQKRMKEALERQKELDPTIMDETEREEKNEEEKIEESNVEVEEAITKKEDPVPVTAAEEPKESPEKTEEPEEEDRSQRSYLREQVISSKFFAVIPSYDESLVYIFSLRFSPTSLRSPDTEKQDPIAKLEAERKLQELKRRRNETDSEVLEKMKQKQQTAEAELEELKKKREERRKILEEEEKQKKQQLAEKKAKEEVEKEKRKKMKEEIERRRAEAAEKKKQKEESKEGSKAPFIAPKGASAKYWGLACTEFILLFIYTSPVKTSHTPLVCKIGNRLEQYTSAVQVRNLTKSPKSPVDVPVAESLRSIKSMWEKGNVVNPTPSPASPPPVTKVQEKRLEKRFLVQNY</sequence>
<feature type="compositionally biased region" description="Basic and acidic residues" evidence="1">
    <location>
        <begin position="213"/>
        <end position="229"/>
    </location>
</feature>
<feature type="region of interest" description="Disordered" evidence="1">
    <location>
        <begin position="213"/>
        <end position="242"/>
    </location>
</feature>
<reference evidence="2" key="2">
    <citation type="submission" date="2025-09" db="UniProtKB">
        <authorList>
            <consortium name="Ensembl"/>
        </authorList>
    </citation>
    <scope>IDENTIFICATION</scope>
</reference>
<dbReference type="PANTHER" id="PTHR18949:SF0">
    <property type="entry name" value="CALDESMON"/>
    <property type="match status" value="1"/>
</dbReference>
<dbReference type="GO" id="GO:0003779">
    <property type="term" value="F:actin binding"/>
    <property type="evidence" value="ECO:0007669"/>
    <property type="project" value="InterPro"/>
</dbReference>
<dbReference type="InterPro" id="IPR006017">
    <property type="entry name" value="Caldesmon"/>
</dbReference>
<feature type="compositionally biased region" description="Basic and acidic residues" evidence="1">
    <location>
        <begin position="134"/>
        <end position="143"/>
    </location>
</feature>
<dbReference type="InterPro" id="IPR006018">
    <property type="entry name" value="Caldesmon_LSP"/>
</dbReference>
<dbReference type="Ensembl" id="ENSCCRT00010007461.1">
    <property type="protein sequence ID" value="ENSCCRP00010006904.1"/>
    <property type="gene ID" value="ENSCCRG00010002889.1"/>
</dbReference>
<dbReference type="GO" id="GO:0051017">
    <property type="term" value="P:actin filament bundle assembly"/>
    <property type="evidence" value="ECO:0007669"/>
    <property type="project" value="TreeGrafter"/>
</dbReference>
<accession>A0A8C1GE77</accession>